<gene>
    <name evidence="4" type="ORF">EYR15_01945</name>
</gene>
<keyword evidence="3" id="KW-0413">Isomerase</keyword>
<dbReference type="PANTHER" id="PTHR43684:SF1">
    <property type="entry name" value="ENOYL-COA DELTA ISOMERASE 2"/>
    <property type="match status" value="1"/>
</dbReference>
<dbReference type="GO" id="GO:0004165">
    <property type="term" value="F:delta(3)-delta(2)-enoyl-CoA isomerase activity"/>
    <property type="evidence" value="ECO:0007669"/>
    <property type="project" value="UniProtKB-ARBA"/>
</dbReference>
<dbReference type="Pfam" id="PF00378">
    <property type="entry name" value="ECH_1"/>
    <property type="match status" value="1"/>
</dbReference>
<reference evidence="4 5" key="1">
    <citation type="submission" date="2019-02" db="EMBL/GenBank/DDBJ databases">
        <title>Hansschlegelia quercus sp. nov., a novel methylotrophic bacterium from buds of oak (Quercus robur L.).</title>
        <authorList>
            <person name="Agafonova N.V."/>
            <person name="Kaparullina E.N."/>
            <person name="Grouzdev D.S."/>
            <person name="Doronina N.V."/>
        </authorList>
    </citation>
    <scope>NUCLEOTIDE SEQUENCE [LARGE SCALE GENOMIC DNA]</scope>
    <source>
        <strain evidence="4 5">Dub</strain>
    </source>
</reference>
<dbReference type="EMBL" id="SIUB01000001">
    <property type="protein sequence ID" value="TBN54937.1"/>
    <property type="molecule type" value="Genomic_DNA"/>
</dbReference>
<dbReference type="InterPro" id="IPR051053">
    <property type="entry name" value="ECH/Chromodomain_protein"/>
</dbReference>
<keyword evidence="5" id="KW-1185">Reference proteome</keyword>
<dbReference type="InterPro" id="IPR029045">
    <property type="entry name" value="ClpP/crotonase-like_dom_sf"/>
</dbReference>
<dbReference type="SUPFAM" id="SSF52096">
    <property type="entry name" value="ClpP/crotonase"/>
    <property type="match status" value="1"/>
</dbReference>
<keyword evidence="2" id="KW-0576">Peroxisome</keyword>
<dbReference type="InterPro" id="IPR001753">
    <property type="entry name" value="Enoyl-CoA_hydra/iso"/>
</dbReference>
<dbReference type="Gene3D" id="3.90.226.10">
    <property type="entry name" value="2-enoyl-CoA Hydratase, Chain A, domain 1"/>
    <property type="match status" value="1"/>
</dbReference>
<evidence type="ECO:0000313" key="4">
    <source>
        <dbReference type="EMBL" id="TBN54937.1"/>
    </source>
</evidence>
<dbReference type="CDD" id="cd06558">
    <property type="entry name" value="crotonase-like"/>
    <property type="match status" value="1"/>
</dbReference>
<dbReference type="PANTHER" id="PTHR43684">
    <property type="match status" value="1"/>
</dbReference>
<dbReference type="AlphaFoldDB" id="A0A4Q9GT11"/>
<evidence type="ECO:0000256" key="3">
    <source>
        <dbReference type="ARBA" id="ARBA00023235"/>
    </source>
</evidence>
<comment type="caution">
    <text evidence="4">The sequence shown here is derived from an EMBL/GenBank/DDBJ whole genome shotgun (WGS) entry which is preliminary data.</text>
</comment>
<sequence length="252" mass="26696">MADISIRREGAVRIIEMAEPASGLTLDNLRTFTEALETAQQDDETAAVLLVGPADAFCSGCDLGDFLGCGDLDELAGTVRSFFRALALGSKPLVAAVDGPAVGLGMTMLLHFDAVFATPASSFAAPFADLGLVPEAAATLIAPLRFGYLRAFEMLCVGRPFSATEAHALGLVTEVTDPERASERALHVASRLARKPKAALQATRALLRADPIDIESRIDAEIAEFRARLEDAATVKRLGRLLRMADQARSAA</sequence>
<dbReference type="OrthoDB" id="9797151at2"/>
<evidence type="ECO:0000313" key="5">
    <source>
        <dbReference type="Proteomes" id="UP000291613"/>
    </source>
</evidence>
<name>A0A4Q9GT11_9HYPH</name>
<dbReference type="RefSeq" id="WP_131001190.1">
    <property type="nucleotide sequence ID" value="NZ_JBHSZR010000002.1"/>
</dbReference>
<dbReference type="Proteomes" id="UP000291613">
    <property type="component" value="Unassembled WGS sequence"/>
</dbReference>
<accession>A0A4Q9GT11</accession>
<evidence type="ECO:0000256" key="2">
    <source>
        <dbReference type="ARBA" id="ARBA00023140"/>
    </source>
</evidence>
<protein>
    <submittedName>
        <fullName evidence="4">Enoyl-CoA hydratase</fullName>
    </submittedName>
</protein>
<organism evidence="4 5">
    <name type="scientific">Hansschlegelia quercus</name>
    <dbReference type="NCBI Taxonomy" id="2528245"/>
    <lineage>
        <taxon>Bacteria</taxon>
        <taxon>Pseudomonadati</taxon>
        <taxon>Pseudomonadota</taxon>
        <taxon>Alphaproteobacteria</taxon>
        <taxon>Hyphomicrobiales</taxon>
        <taxon>Methylopilaceae</taxon>
        <taxon>Hansschlegelia</taxon>
    </lineage>
</organism>
<comment type="subcellular location">
    <subcellularLocation>
        <location evidence="1">Peroxisome</location>
    </subcellularLocation>
</comment>
<proteinExistence type="predicted"/>
<evidence type="ECO:0000256" key="1">
    <source>
        <dbReference type="ARBA" id="ARBA00004275"/>
    </source>
</evidence>